<accession>A0A8D8W6J7</accession>
<protein>
    <submittedName>
        <fullName evidence="1">Uncharacterized protein</fullName>
    </submittedName>
</protein>
<dbReference type="AlphaFoldDB" id="A0A8D8W6J7"/>
<organism evidence="1">
    <name type="scientific">Cacopsylla melanoneura</name>
    <dbReference type="NCBI Taxonomy" id="428564"/>
    <lineage>
        <taxon>Eukaryota</taxon>
        <taxon>Metazoa</taxon>
        <taxon>Ecdysozoa</taxon>
        <taxon>Arthropoda</taxon>
        <taxon>Hexapoda</taxon>
        <taxon>Insecta</taxon>
        <taxon>Pterygota</taxon>
        <taxon>Neoptera</taxon>
        <taxon>Paraneoptera</taxon>
        <taxon>Hemiptera</taxon>
        <taxon>Sternorrhyncha</taxon>
        <taxon>Psylloidea</taxon>
        <taxon>Psyllidae</taxon>
        <taxon>Psyllinae</taxon>
        <taxon>Cacopsylla</taxon>
    </lineage>
</organism>
<proteinExistence type="predicted"/>
<reference evidence="1" key="1">
    <citation type="submission" date="2021-05" db="EMBL/GenBank/DDBJ databases">
        <authorList>
            <person name="Alioto T."/>
            <person name="Alioto T."/>
            <person name="Gomez Garrido J."/>
        </authorList>
    </citation>
    <scope>NUCLEOTIDE SEQUENCE</scope>
</reference>
<dbReference type="EMBL" id="HBUF01154923">
    <property type="protein sequence ID" value="CAG6648943.1"/>
    <property type="molecule type" value="Transcribed_RNA"/>
</dbReference>
<sequence length="117" mass="14022">MAKTMFFKILNATLSASHMLRYRDQQNIINKKEMEREREGGRKTAAIRLAQHYDIIYNNYYINIFMSVNYCTDIGGMLQYLCYMGYGRYAVWCMCQCACWKSNIIVPKYSNFFFQFF</sequence>
<evidence type="ECO:0000313" key="1">
    <source>
        <dbReference type="EMBL" id="CAG6648943.1"/>
    </source>
</evidence>
<name>A0A8D8W6J7_9HEMI</name>